<dbReference type="EMBL" id="JACOGC010000002">
    <property type="protein sequence ID" value="MBC3884984.1"/>
    <property type="molecule type" value="Genomic_DNA"/>
</dbReference>
<dbReference type="PANTHER" id="PTHR46387">
    <property type="entry name" value="POLYNUCLEOTIDYL TRANSFERASE, RIBONUCLEASE H-LIKE SUPERFAMILY PROTEIN"/>
    <property type="match status" value="1"/>
</dbReference>
<reference evidence="2 3" key="1">
    <citation type="submission" date="2020-08" db="EMBL/GenBank/DDBJ databases">
        <title>Novel species isolated from subtropical streams in China.</title>
        <authorList>
            <person name="Lu H."/>
        </authorList>
    </citation>
    <scope>NUCLEOTIDE SEQUENCE [LARGE SCALE GENOMIC DNA]</scope>
    <source>
        <strain evidence="2 3">FT31W</strain>
    </source>
</reference>
<dbReference type="PANTHER" id="PTHR46387:SF2">
    <property type="entry name" value="RIBONUCLEASE HI"/>
    <property type="match status" value="1"/>
</dbReference>
<protein>
    <submittedName>
        <fullName evidence="2">Ribonuclease HI family protein</fullName>
    </submittedName>
</protein>
<dbReference type="Gene3D" id="3.30.420.10">
    <property type="entry name" value="Ribonuclease H-like superfamily/Ribonuclease H"/>
    <property type="match status" value="1"/>
</dbReference>
<dbReference type="SUPFAM" id="SSF53098">
    <property type="entry name" value="Ribonuclease H-like"/>
    <property type="match status" value="1"/>
</dbReference>
<proteinExistence type="predicted"/>
<dbReference type="PROSITE" id="PS50879">
    <property type="entry name" value="RNASE_H_1"/>
    <property type="match status" value="1"/>
</dbReference>
<evidence type="ECO:0000259" key="1">
    <source>
        <dbReference type="PROSITE" id="PS50879"/>
    </source>
</evidence>
<dbReference type="CDD" id="cd09279">
    <property type="entry name" value="RNase_HI_like"/>
    <property type="match status" value="1"/>
</dbReference>
<dbReference type="Proteomes" id="UP000613113">
    <property type="component" value="Unassembled WGS sequence"/>
</dbReference>
<dbReference type="InterPro" id="IPR002156">
    <property type="entry name" value="RNaseH_domain"/>
</dbReference>
<sequence length="151" mass="16810">MSDTLTDGVQTDWLAWFDGSAKPNPGVCKIACILRSSDGEEFQHTSTIGHGDSSDAEYQALIMTLKLLLDTIDPQATKSILIRGDSQVVIYDVLNKDNGKSALLTHYREQAQHLMQALPNLELKWIPRHKNYEADLLLRTATHAQAIDYSA</sequence>
<dbReference type="InterPro" id="IPR036397">
    <property type="entry name" value="RNaseH_sf"/>
</dbReference>
<dbReference type="Pfam" id="PF13456">
    <property type="entry name" value="RVT_3"/>
    <property type="match status" value="1"/>
</dbReference>
<comment type="caution">
    <text evidence="2">The sequence shown here is derived from an EMBL/GenBank/DDBJ whole genome shotgun (WGS) entry which is preliminary data.</text>
</comment>
<organism evidence="2 3">
    <name type="scientific">Undibacterium griseum</name>
    <dbReference type="NCBI Taxonomy" id="2762295"/>
    <lineage>
        <taxon>Bacteria</taxon>
        <taxon>Pseudomonadati</taxon>
        <taxon>Pseudomonadota</taxon>
        <taxon>Betaproteobacteria</taxon>
        <taxon>Burkholderiales</taxon>
        <taxon>Oxalobacteraceae</taxon>
        <taxon>Undibacterium</taxon>
    </lineage>
</organism>
<keyword evidence="3" id="KW-1185">Reference proteome</keyword>
<name>A0ABR6YMA6_9BURK</name>
<evidence type="ECO:0000313" key="2">
    <source>
        <dbReference type="EMBL" id="MBC3884984.1"/>
    </source>
</evidence>
<accession>A0ABR6YMA6</accession>
<dbReference type="InterPro" id="IPR012337">
    <property type="entry name" value="RNaseH-like_sf"/>
</dbReference>
<gene>
    <name evidence="2" type="ORF">H8K27_07580</name>
</gene>
<feature type="domain" description="RNase H type-1" evidence="1">
    <location>
        <begin position="9"/>
        <end position="151"/>
    </location>
</feature>
<dbReference type="RefSeq" id="WP_186862541.1">
    <property type="nucleotide sequence ID" value="NZ_JACOGC010000002.1"/>
</dbReference>
<evidence type="ECO:0000313" key="3">
    <source>
        <dbReference type="Proteomes" id="UP000613113"/>
    </source>
</evidence>